<dbReference type="Gene3D" id="3.40.50.300">
    <property type="entry name" value="P-loop containing nucleotide triphosphate hydrolases"/>
    <property type="match status" value="1"/>
</dbReference>
<dbReference type="GO" id="GO:0016887">
    <property type="term" value="F:ATP hydrolysis activity"/>
    <property type="evidence" value="ECO:0007669"/>
    <property type="project" value="InterPro"/>
</dbReference>
<accession>A0A6N7R164</accession>
<evidence type="ECO:0000259" key="6">
    <source>
        <dbReference type="PROSITE" id="PS50893"/>
    </source>
</evidence>
<evidence type="ECO:0000313" key="7">
    <source>
        <dbReference type="EMBL" id="MRI67095.1"/>
    </source>
</evidence>
<dbReference type="PROSITE" id="PS50893">
    <property type="entry name" value="ABC_TRANSPORTER_2"/>
    <property type="match status" value="1"/>
</dbReference>
<protein>
    <submittedName>
        <fullName evidence="7">ATP-binding cassette domain-containing protein</fullName>
    </submittedName>
</protein>
<gene>
    <name evidence="7" type="ORF">GH885_12195</name>
</gene>
<keyword evidence="8" id="KW-1185">Reference proteome</keyword>
<dbReference type="Pfam" id="PF00005">
    <property type="entry name" value="ABC_tran"/>
    <property type="match status" value="1"/>
</dbReference>
<keyword evidence="5" id="KW-0812">Transmembrane</keyword>
<dbReference type="InterPro" id="IPR027417">
    <property type="entry name" value="P-loop_NTPase"/>
</dbReference>
<dbReference type="SMART" id="SM00382">
    <property type="entry name" value="AAA"/>
    <property type="match status" value="1"/>
</dbReference>
<keyword evidence="2" id="KW-0813">Transport</keyword>
<feature type="transmembrane region" description="Helical" evidence="5">
    <location>
        <begin position="321"/>
        <end position="337"/>
    </location>
</feature>
<dbReference type="Pfam" id="PF12730">
    <property type="entry name" value="ABC2_membrane_4"/>
    <property type="match status" value="1"/>
</dbReference>
<feature type="domain" description="ABC transporter" evidence="6">
    <location>
        <begin position="6"/>
        <end position="233"/>
    </location>
</feature>
<dbReference type="PANTHER" id="PTHR43335">
    <property type="entry name" value="ABC TRANSPORTER, ATP-BINDING PROTEIN"/>
    <property type="match status" value="1"/>
</dbReference>
<dbReference type="RefSeq" id="WP_153835714.1">
    <property type="nucleotide sequence ID" value="NZ_JBHUMW010000091.1"/>
</dbReference>
<dbReference type="InterPro" id="IPR017871">
    <property type="entry name" value="ABC_transporter-like_CS"/>
</dbReference>
<evidence type="ECO:0000256" key="1">
    <source>
        <dbReference type="ARBA" id="ARBA00005417"/>
    </source>
</evidence>
<comment type="caution">
    <text evidence="7">The sequence shown here is derived from an EMBL/GenBank/DDBJ whole genome shotgun (WGS) entry which is preliminary data.</text>
</comment>
<evidence type="ECO:0000256" key="2">
    <source>
        <dbReference type="ARBA" id="ARBA00022448"/>
    </source>
</evidence>
<dbReference type="PANTHER" id="PTHR43335:SF8">
    <property type="entry name" value="ABC TRANSPORTER, ATP-BINDING PROTEIN"/>
    <property type="match status" value="1"/>
</dbReference>
<feature type="transmembrane region" description="Helical" evidence="5">
    <location>
        <begin position="412"/>
        <end position="437"/>
    </location>
</feature>
<name>A0A6N7R164_9BACI</name>
<keyword evidence="4 7" id="KW-0067">ATP-binding</keyword>
<evidence type="ECO:0000313" key="8">
    <source>
        <dbReference type="Proteomes" id="UP000435187"/>
    </source>
</evidence>
<feature type="transmembrane region" description="Helical" evidence="5">
    <location>
        <begin position="369"/>
        <end position="386"/>
    </location>
</feature>
<feature type="transmembrane region" description="Helical" evidence="5">
    <location>
        <begin position="537"/>
        <end position="556"/>
    </location>
</feature>
<evidence type="ECO:0000256" key="3">
    <source>
        <dbReference type="ARBA" id="ARBA00022741"/>
    </source>
</evidence>
<dbReference type="SUPFAM" id="SSF52540">
    <property type="entry name" value="P-loop containing nucleoside triphosphate hydrolases"/>
    <property type="match status" value="1"/>
</dbReference>
<dbReference type="PROSITE" id="PS00211">
    <property type="entry name" value="ABC_TRANSPORTER_1"/>
    <property type="match status" value="1"/>
</dbReference>
<reference evidence="7 8" key="1">
    <citation type="submission" date="2019-10" db="EMBL/GenBank/DDBJ databases">
        <title>Gracilibacillus salitolerans sp. nov., a moderate halophile isolated from a saline soil in northwest China.</title>
        <authorList>
            <person name="Gan L."/>
        </authorList>
    </citation>
    <scope>NUCLEOTIDE SEQUENCE [LARGE SCALE GENOMIC DNA]</scope>
    <source>
        <strain evidence="7 8">TP2-8</strain>
    </source>
</reference>
<dbReference type="InterPro" id="IPR003439">
    <property type="entry name" value="ABC_transporter-like_ATP-bd"/>
</dbReference>
<feature type="transmembrane region" description="Helical" evidence="5">
    <location>
        <begin position="484"/>
        <end position="502"/>
    </location>
</feature>
<keyword evidence="3" id="KW-0547">Nucleotide-binding</keyword>
<keyword evidence="5" id="KW-0472">Membrane</keyword>
<dbReference type="InterPro" id="IPR003593">
    <property type="entry name" value="AAA+_ATPase"/>
</dbReference>
<dbReference type="AlphaFoldDB" id="A0A6N7R164"/>
<proteinExistence type="inferred from homology"/>
<dbReference type="EMBL" id="WJEE01000025">
    <property type="protein sequence ID" value="MRI67095.1"/>
    <property type="molecule type" value="Genomic_DNA"/>
</dbReference>
<comment type="similarity">
    <text evidence="1">Belongs to the ABC transporter superfamily.</text>
</comment>
<dbReference type="Proteomes" id="UP000435187">
    <property type="component" value="Unassembled WGS sequence"/>
</dbReference>
<evidence type="ECO:0000256" key="4">
    <source>
        <dbReference type="ARBA" id="ARBA00022840"/>
    </source>
</evidence>
<organism evidence="7 8">
    <name type="scientific">Gracilibacillus thailandensis</name>
    <dbReference type="NCBI Taxonomy" id="563735"/>
    <lineage>
        <taxon>Bacteria</taxon>
        <taxon>Bacillati</taxon>
        <taxon>Bacillota</taxon>
        <taxon>Bacilli</taxon>
        <taxon>Bacillales</taxon>
        <taxon>Bacillaceae</taxon>
        <taxon>Gracilibacillus</taxon>
    </lineage>
</organism>
<dbReference type="GO" id="GO:0005524">
    <property type="term" value="F:ATP binding"/>
    <property type="evidence" value="ECO:0007669"/>
    <property type="project" value="UniProtKB-KW"/>
</dbReference>
<sequence length="562" mass="63142">MSETILKATNVSKIYGKNKALDKVSIEIKRGMIYGLIGENGAGKSTFMRMVMGLIKIDEGDIELFGETGKKEVQRARRKMGQSIETPALYPELTARENLKVQAANGGVSEREIDHLLHLMNLSNTGRKKAKNFSLGMRQRLAIASTLITNPEFLILDEPTNGLDPSGIVEMREIIQRLVVERGITVLLSSHLLDELSQVATHYGILHDGKLINELSKEELAHETRQYIELETTEVQKAVVVLDELEINDYEVVNSTSINIYERIDDVANINRSLVLADVNVSRIGTTRQKLEEYFLQLTGEIRMLNLLTAERIKLFRSKKLWIVLAIFTILPVLQAVNSKISVDYGKELVQVVDTVINGATGVLMIEKNGLTVLLVISAFICFFIGEEFQNGTIRNALSLGRSRTHYYLSKFVMAALLSLIGTIVMTVVGIISFTVIFEFGEVAEINHYFIYAIKSFSTLYLLILANVSIYVTISFLTKNSGIALIWSFLYTIATGFLPDIFQQTTHFKHVTYWFSEVFLFYSDFANPADIAKFPEMVLVSLITIVVSSTIGIFLFKRTDIK</sequence>
<keyword evidence="5" id="KW-1133">Transmembrane helix</keyword>
<feature type="transmembrane region" description="Helical" evidence="5">
    <location>
        <begin position="449"/>
        <end position="472"/>
    </location>
</feature>
<evidence type="ECO:0000256" key="5">
    <source>
        <dbReference type="SAM" id="Phobius"/>
    </source>
</evidence>